<gene>
    <name evidence="2" type="ORF">NBR_LOCUS9715</name>
</gene>
<evidence type="ECO:0000313" key="4">
    <source>
        <dbReference type="WBParaSite" id="NBR_0000971401-mRNA-1"/>
    </source>
</evidence>
<dbReference type="WBParaSite" id="NBR_0000971401-mRNA-1">
    <property type="protein sequence ID" value="NBR_0000971401-mRNA-1"/>
    <property type="gene ID" value="NBR_0000971401"/>
</dbReference>
<evidence type="ECO:0000313" key="3">
    <source>
        <dbReference type="Proteomes" id="UP000271162"/>
    </source>
</evidence>
<evidence type="ECO:0000259" key="1">
    <source>
        <dbReference type="Pfam" id="PF00144"/>
    </source>
</evidence>
<dbReference type="Proteomes" id="UP000271162">
    <property type="component" value="Unassembled WGS sequence"/>
</dbReference>
<reference evidence="4" key="1">
    <citation type="submission" date="2017-02" db="UniProtKB">
        <authorList>
            <consortium name="WormBaseParasite"/>
        </authorList>
    </citation>
    <scope>IDENTIFICATION</scope>
</reference>
<keyword evidence="3" id="KW-1185">Reference proteome</keyword>
<dbReference type="InterPro" id="IPR001466">
    <property type="entry name" value="Beta-lactam-related"/>
</dbReference>
<feature type="domain" description="Beta-lactamase-related" evidence="1">
    <location>
        <begin position="4"/>
        <end position="72"/>
    </location>
</feature>
<organism evidence="4">
    <name type="scientific">Nippostrongylus brasiliensis</name>
    <name type="common">Rat hookworm</name>
    <dbReference type="NCBI Taxonomy" id="27835"/>
    <lineage>
        <taxon>Eukaryota</taxon>
        <taxon>Metazoa</taxon>
        <taxon>Ecdysozoa</taxon>
        <taxon>Nematoda</taxon>
        <taxon>Chromadorea</taxon>
        <taxon>Rhabditida</taxon>
        <taxon>Rhabditina</taxon>
        <taxon>Rhabditomorpha</taxon>
        <taxon>Strongyloidea</taxon>
        <taxon>Heligmosomidae</taxon>
        <taxon>Nippostrongylus</taxon>
    </lineage>
</organism>
<name>A0A0N4Y221_NIPBR</name>
<dbReference type="Pfam" id="PF00144">
    <property type="entry name" value="Beta-lactamase"/>
    <property type="match status" value="1"/>
</dbReference>
<dbReference type="InterPro" id="IPR012338">
    <property type="entry name" value="Beta-lactam/transpept-like"/>
</dbReference>
<evidence type="ECO:0000313" key="2">
    <source>
        <dbReference type="EMBL" id="VDL73304.1"/>
    </source>
</evidence>
<dbReference type="OMA" id="SSTKIWA"/>
<accession>A0A0N4Y221</accession>
<dbReference type="AlphaFoldDB" id="A0A0N4Y221"/>
<dbReference type="PANTHER" id="PTHR43319">
    <property type="entry name" value="BETA-LACTAMASE-RELATED"/>
    <property type="match status" value="1"/>
</dbReference>
<dbReference type="PANTHER" id="PTHR43319:SF3">
    <property type="entry name" value="BETA-LACTAMASE-RELATED DOMAIN-CONTAINING PROTEIN"/>
    <property type="match status" value="1"/>
</dbReference>
<dbReference type="InterPro" id="IPR052907">
    <property type="entry name" value="Beta-lactamase/esterase"/>
</dbReference>
<sequence length="76" mass="8208">MLQHDNEGATLAVLHRGKLLVNLYGGCADSSKNQGWTKNTMAVAYSSTKIWAGLVAAILAGRKQLNYDQKASESNK</sequence>
<dbReference type="SUPFAM" id="SSF56601">
    <property type="entry name" value="beta-lactamase/transpeptidase-like"/>
    <property type="match status" value="1"/>
</dbReference>
<reference evidence="2 3" key="2">
    <citation type="submission" date="2018-11" db="EMBL/GenBank/DDBJ databases">
        <authorList>
            <consortium name="Pathogen Informatics"/>
        </authorList>
    </citation>
    <scope>NUCLEOTIDE SEQUENCE [LARGE SCALE GENOMIC DNA]</scope>
</reference>
<dbReference type="Gene3D" id="3.40.710.10">
    <property type="entry name" value="DD-peptidase/beta-lactamase superfamily"/>
    <property type="match status" value="1"/>
</dbReference>
<dbReference type="EMBL" id="UYSL01020182">
    <property type="protein sequence ID" value="VDL73304.1"/>
    <property type="molecule type" value="Genomic_DNA"/>
</dbReference>
<proteinExistence type="predicted"/>
<protein>
    <submittedName>
        <fullName evidence="4">Beta-lactamase domain-containing protein</fullName>
    </submittedName>
</protein>